<evidence type="ECO:0000256" key="1">
    <source>
        <dbReference type="PROSITE-ProRule" id="PRU00409"/>
    </source>
</evidence>
<dbReference type="Gene3D" id="3.30.470.20">
    <property type="entry name" value="ATP-grasp fold, B domain"/>
    <property type="match status" value="1"/>
</dbReference>
<dbReference type="SUPFAM" id="SSF56059">
    <property type="entry name" value="Glutathione synthetase ATP-binding domain-like"/>
    <property type="match status" value="1"/>
</dbReference>
<comment type="caution">
    <text evidence="3">The sequence shown here is derived from an EMBL/GenBank/DDBJ whole genome shotgun (WGS) entry which is preliminary data.</text>
</comment>
<dbReference type="Proteomes" id="UP000298663">
    <property type="component" value="Unassembled WGS sequence"/>
</dbReference>
<name>A0A4U5MTU0_STECR</name>
<dbReference type="AlphaFoldDB" id="A0A4U5MTU0"/>
<proteinExistence type="predicted"/>
<keyword evidence="1" id="KW-0547">Nucleotide-binding</keyword>
<dbReference type="GO" id="GO:0046872">
    <property type="term" value="F:metal ion binding"/>
    <property type="evidence" value="ECO:0007669"/>
    <property type="project" value="InterPro"/>
</dbReference>
<dbReference type="InterPro" id="IPR011761">
    <property type="entry name" value="ATP-grasp"/>
</dbReference>
<keyword evidence="1" id="KW-0067">ATP-binding</keyword>
<reference evidence="3 4" key="2">
    <citation type="journal article" date="2019" name="G3 (Bethesda)">
        <title>Hybrid Assembly of the Genome of the Entomopathogenic Nematode Steinernema carpocapsae Identifies the X-Chromosome.</title>
        <authorList>
            <person name="Serra L."/>
            <person name="Macchietto M."/>
            <person name="Macias-Munoz A."/>
            <person name="McGill C.J."/>
            <person name="Rodriguez I.M."/>
            <person name="Rodriguez B."/>
            <person name="Murad R."/>
            <person name="Mortazavi A."/>
        </authorList>
    </citation>
    <scope>NUCLEOTIDE SEQUENCE [LARGE SCALE GENOMIC DNA]</scope>
    <source>
        <strain evidence="3 4">ALL</strain>
    </source>
</reference>
<feature type="domain" description="ATP-grasp" evidence="2">
    <location>
        <begin position="184"/>
        <end position="397"/>
    </location>
</feature>
<protein>
    <recommendedName>
        <fullName evidence="2">ATP-grasp domain-containing protein</fullName>
    </recommendedName>
</protein>
<gene>
    <name evidence="3" type="ORF">L596_020531</name>
</gene>
<accession>A0A4U5MTU0</accession>
<evidence type="ECO:0000313" key="3">
    <source>
        <dbReference type="EMBL" id="TKR73191.1"/>
    </source>
</evidence>
<evidence type="ECO:0000313" key="4">
    <source>
        <dbReference type="Proteomes" id="UP000298663"/>
    </source>
</evidence>
<dbReference type="EMBL" id="AZBU02000006">
    <property type="protein sequence ID" value="TKR73191.1"/>
    <property type="molecule type" value="Genomic_DNA"/>
</dbReference>
<keyword evidence="4" id="KW-1185">Reference proteome</keyword>
<evidence type="ECO:0000259" key="2">
    <source>
        <dbReference type="PROSITE" id="PS50975"/>
    </source>
</evidence>
<dbReference type="PROSITE" id="PS50975">
    <property type="entry name" value="ATP_GRASP"/>
    <property type="match status" value="1"/>
</dbReference>
<sequence length="500" mass="56717">MSNLCIEPINVINPAINGVPDSEKYLKSHSIYPFVILNPNQQTVLAQLAASKRVIGCFVRAKSEFFEDLEGLRKKKPEDAGLVAIVPKSSPSSNENFKNAFDVIIYYDISNSVIRELQSTEDAVYPDLRAVVDEIMKIVPRGKVQLIHTDELSMTEVGRLRERHGLMGAYPHDLDRLCCKNQLAQLAKKAGVAIPKTIFLDFTHSDSLENLLEKVQLEIGSFPMFAKLNRMFGCRGIAKIVNQENLENWLTERLSDDVPMPYVLQEFIEAIEFGVVVLLLPDGTWEPLIVHLFHGTTFRNVFLEDEPLIMGATTMESALKDQFPRLDFFTQKVIDAFKPVQPQILFIQGFQLSPKTDQYVLIELNYRPCGERGNAALYDTCAILGIRVYTALTLAHIDPHYRPVPDSGWKPKIATMVSYASKKGIVRSHNEAILRANVKSETEWEWSKKPGTHIPRPLIILDSLVRITLYSKNEEDRDADLKWIQKHWRPDVIKDSTGNS</sequence>
<organism evidence="3 4">
    <name type="scientific">Steinernema carpocapsae</name>
    <name type="common">Entomopathogenic nematode</name>
    <dbReference type="NCBI Taxonomy" id="34508"/>
    <lineage>
        <taxon>Eukaryota</taxon>
        <taxon>Metazoa</taxon>
        <taxon>Ecdysozoa</taxon>
        <taxon>Nematoda</taxon>
        <taxon>Chromadorea</taxon>
        <taxon>Rhabditida</taxon>
        <taxon>Tylenchina</taxon>
        <taxon>Panagrolaimomorpha</taxon>
        <taxon>Strongyloidoidea</taxon>
        <taxon>Steinernematidae</taxon>
        <taxon>Steinernema</taxon>
    </lineage>
</organism>
<dbReference type="GO" id="GO:0005524">
    <property type="term" value="F:ATP binding"/>
    <property type="evidence" value="ECO:0007669"/>
    <property type="project" value="UniProtKB-UniRule"/>
</dbReference>
<reference evidence="3 4" key="1">
    <citation type="journal article" date="2015" name="Genome Biol.">
        <title>Comparative genomics of Steinernema reveals deeply conserved gene regulatory networks.</title>
        <authorList>
            <person name="Dillman A.R."/>
            <person name="Macchietto M."/>
            <person name="Porter C.F."/>
            <person name="Rogers A."/>
            <person name="Williams B."/>
            <person name="Antoshechkin I."/>
            <person name="Lee M.M."/>
            <person name="Goodwin Z."/>
            <person name="Lu X."/>
            <person name="Lewis E.E."/>
            <person name="Goodrich-Blair H."/>
            <person name="Stock S.P."/>
            <person name="Adams B.J."/>
            <person name="Sternberg P.W."/>
            <person name="Mortazavi A."/>
        </authorList>
    </citation>
    <scope>NUCLEOTIDE SEQUENCE [LARGE SCALE GENOMIC DNA]</scope>
    <source>
        <strain evidence="3 4">ALL</strain>
    </source>
</reference>
<dbReference type="OrthoDB" id="5801825at2759"/>
<dbReference type="STRING" id="34508.A0A4U5MTU0"/>